<dbReference type="GO" id="GO:0008061">
    <property type="term" value="F:chitin binding"/>
    <property type="evidence" value="ECO:0007669"/>
    <property type="project" value="InterPro"/>
</dbReference>
<dbReference type="Gene3D" id="3.20.20.80">
    <property type="entry name" value="Glycosidases"/>
    <property type="match status" value="1"/>
</dbReference>
<dbReference type="PROSITE" id="PS51910">
    <property type="entry name" value="GH18_2"/>
    <property type="match status" value="1"/>
</dbReference>
<comment type="subcellular location">
    <subcellularLocation>
        <location evidence="2">Secreted</location>
    </subcellularLocation>
</comment>
<keyword evidence="8" id="KW-0119">Carbohydrate metabolism</keyword>
<dbReference type="AlphaFoldDB" id="A0AAN6RNR8"/>
<evidence type="ECO:0000313" key="13">
    <source>
        <dbReference type="EMBL" id="KAK3896853.1"/>
    </source>
</evidence>
<accession>A0AAN6RNR8</accession>
<reference evidence="13" key="2">
    <citation type="submission" date="2023-05" db="EMBL/GenBank/DDBJ databases">
        <authorList>
            <consortium name="Lawrence Berkeley National Laboratory"/>
            <person name="Steindorff A."/>
            <person name="Hensen N."/>
            <person name="Bonometti L."/>
            <person name="Westerberg I."/>
            <person name="Brannstrom I.O."/>
            <person name="Guillou S."/>
            <person name="Cros-Aarteil S."/>
            <person name="Calhoun S."/>
            <person name="Haridas S."/>
            <person name="Kuo A."/>
            <person name="Mondo S."/>
            <person name="Pangilinan J."/>
            <person name="Riley R."/>
            <person name="Labutti K."/>
            <person name="Andreopoulos B."/>
            <person name="Lipzen A."/>
            <person name="Chen C."/>
            <person name="Yanf M."/>
            <person name="Daum C."/>
            <person name="Ng V."/>
            <person name="Clum A."/>
            <person name="Ohm R."/>
            <person name="Martin F."/>
            <person name="Silar P."/>
            <person name="Natvig D."/>
            <person name="Lalanne C."/>
            <person name="Gautier V."/>
            <person name="Ament-Velasquez S.L."/>
            <person name="Kruys A."/>
            <person name="Hutchinson M.I."/>
            <person name="Powell A.J."/>
            <person name="Barry K."/>
            <person name="Miller A.N."/>
            <person name="Grigoriev I.V."/>
            <person name="Debuchy R."/>
            <person name="Gladieux P."/>
            <person name="Thoren M.H."/>
            <person name="Johannesson H."/>
        </authorList>
    </citation>
    <scope>NUCLEOTIDE SEQUENCE</scope>
    <source>
        <strain evidence="13">CBS 103.79</strain>
    </source>
</reference>
<evidence type="ECO:0000256" key="4">
    <source>
        <dbReference type="ARBA" id="ARBA00012729"/>
    </source>
</evidence>
<evidence type="ECO:0000256" key="8">
    <source>
        <dbReference type="ARBA" id="ARBA00023277"/>
    </source>
</evidence>
<evidence type="ECO:0000256" key="3">
    <source>
        <dbReference type="ARBA" id="ARBA00008682"/>
    </source>
</evidence>
<dbReference type="InterPro" id="IPR001223">
    <property type="entry name" value="Glyco_hydro18_cat"/>
</dbReference>
<dbReference type="InterPro" id="IPR017853">
    <property type="entry name" value="GH"/>
</dbReference>
<dbReference type="PANTHER" id="PTHR11177:SF333">
    <property type="entry name" value="CHITINASE"/>
    <property type="match status" value="1"/>
</dbReference>
<evidence type="ECO:0000256" key="1">
    <source>
        <dbReference type="ARBA" id="ARBA00000822"/>
    </source>
</evidence>
<evidence type="ECO:0000256" key="11">
    <source>
        <dbReference type="RuleBase" id="RU000489"/>
    </source>
</evidence>
<dbReference type="InterPro" id="IPR011583">
    <property type="entry name" value="Chitinase_II/V-like_cat"/>
</dbReference>
<name>A0AAN6RNR8_9PEZI</name>
<dbReference type="GO" id="GO:0008843">
    <property type="term" value="F:endochitinase activity"/>
    <property type="evidence" value="ECO:0007669"/>
    <property type="project" value="UniProtKB-EC"/>
</dbReference>
<feature type="domain" description="GH18" evidence="12">
    <location>
        <begin position="54"/>
        <end position="392"/>
    </location>
</feature>
<evidence type="ECO:0000256" key="5">
    <source>
        <dbReference type="ARBA" id="ARBA00022525"/>
    </source>
</evidence>
<dbReference type="Proteomes" id="UP001303889">
    <property type="component" value="Unassembled WGS sequence"/>
</dbReference>
<keyword evidence="5" id="KW-0964">Secreted</keyword>
<evidence type="ECO:0000256" key="6">
    <source>
        <dbReference type="ARBA" id="ARBA00022801"/>
    </source>
</evidence>
<gene>
    <name evidence="13" type="ORF">C8A05DRAFT_39598</name>
</gene>
<dbReference type="InterPro" id="IPR050314">
    <property type="entry name" value="Glycosyl_Hydrlase_18"/>
</dbReference>
<dbReference type="GO" id="GO:0005576">
    <property type="term" value="C:extracellular region"/>
    <property type="evidence" value="ECO:0007669"/>
    <property type="project" value="UniProtKB-SubCell"/>
</dbReference>
<sequence length="424" mass="48078">MPAGQDNTRDCKPEICVADCNRKAKCDPGGYGPAYAKERFVRPSCAVNENSRFGRVIGYYEVWSLRRICNKLYPEQIPAGIYTHLNFAFVGIHPETFEVVPDSQWDEDTYKRLANLKLKDRSLKVFITVGGWDFNNLGPTATTFSDLAASLPAQRAFARSPLRFMATYNFDGVDIDWEYPGAPDRFGREADYINFPIFIENLRVALHYLQYFDIKKLAASVDFFNLMTYDLHGVPARDPDPSTFHLNAHTNLTEIRPALDLFWRNGISPDKVTLGVAFHGRGFTARSHSCLELGCPFDSGANALRCSREVGLAMNSEIDELIRVRRVKETLDEAAAVKILTWDGDQWMAYDDGETLRRKADFAHSQCLGGVAVWAVTHDTREGKYSRLLGGVARRRYDAFVRGADEYDEVAEYEDYCRWTGCNE</sequence>
<evidence type="ECO:0000256" key="9">
    <source>
        <dbReference type="ARBA" id="ARBA00023295"/>
    </source>
</evidence>
<protein>
    <recommendedName>
        <fullName evidence="4">chitinase</fullName>
        <ecNumber evidence="4">3.2.1.14</ecNumber>
    </recommendedName>
</protein>
<dbReference type="GO" id="GO:0006032">
    <property type="term" value="P:chitin catabolic process"/>
    <property type="evidence" value="ECO:0007669"/>
    <property type="project" value="UniProtKB-KW"/>
</dbReference>
<evidence type="ECO:0000256" key="7">
    <source>
        <dbReference type="ARBA" id="ARBA00023024"/>
    </source>
</evidence>
<comment type="catalytic activity">
    <reaction evidence="1">
        <text>Random endo-hydrolysis of N-acetyl-beta-D-glucosaminide (1-&gt;4)-beta-linkages in chitin and chitodextrins.</text>
        <dbReference type="EC" id="3.2.1.14"/>
    </reaction>
</comment>
<organism evidence="13 14">
    <name type="scientific">Staphylotrichum tortipilum</name>
    <dbReference type="NCBI Taxonomy" id="2831512"/>
    <lineage>
        <taxon>Eukaryota</taxon>
        <taxon>Fungi</taxon>
        <taxon>Dikarya</taxon>
        <taxon>Ascomycota</taxon>
        <taxon>Pezizomycotina</taxon>
        <taxon>Sordariomycetes</taxon>
        <taxon>Sordariomycetidae</taxon>
        <taxon>Sordariales</taxon>
        <taxon>Chaetomiaceae</taxon>
        <taxon>Staphylotrichum</taxon>
    </lineage>
</organism>
<keyword evidence="14" id="KW-1185">Reference proteome</keyword>
<keyword evidence="9 11" id="KW-0326">Glycosidase</keyword>
<keyword evidence="6 11" id="KW-0378">Hydrolase</keyword>
<feature type="non-terminal residue" evidence="13">
    <location>
        <position position="424"/>
    </location>
</feature>
<dbReference type="SUPFAM" id="SSF54556">
    <property type="entry name" value="Chitinase insertion domain"/>
    <property type="match status" value="1"/>
</dbReference>
<keyword evidence="10" id="KW-0624">Polysaccharide degradation</keyword>
<dbReference type="GO" id="GO:0000272">
    <property type="term" value="P:polysaccharide catabolic process"/>
    <property type="evidence" value="ECO:0007669"/>
    <property type="project" value="UniProtKB-KW"/>
</dbReference>
<evidence type="ECO:0000256" key="10">
    <source>
        <dbReference type="ARBA" id="ARBA00023326"/>
    </source>
</evidence>
<dbReference type="InterPro" id="IPR001579">
    <property type="entry name" value="Glyco_hydro_18_chit_AS"/>
</dbReference>
<comment type="similarity">
    <text evidence="3">Belongs to the glycosyl hydrolase 18 family. Chitinase class V subfamily.</text>
</comment>
<dbReference type="SUPFAM" id="SSF51445">
    <property type="entry name" value="(Trans)glycosidases"/>
    <property type="match status" value="1"/>
</dbReference>
<dbReference type="EC" id="3.2.1.14" evidence="4"/>
<evidence type="ECO:0000313" key="14">
    <source>
        <dbReference type="Proteomes" id="UP001303889"/>
    </source>
</evidence>
<dbReference type="PANTHER" id="PTHR11177">
    <property type="entry name" value="CHITINASE"/>
    <property type="match status" value="1"/>
</dbReference>
<reference evidence="13" key="1">
    <citation type="journal article" date="2023" name="Mol. Phylogenet. Evol.">
        <title>Genome-scale phylogeny and comparative genomics of the fungal order Sordariales.</title>
        <authorList>
            <person name="Hensen N."/>
            <person name="Bonometti L."/>
            <person name="Westerberg I."/>
            <person name="Brannstrom I.O."/>
            <person name="Guillou S."/>
            <person name="Cros-Aarteil S."/>
            <person name="Calhoun S."/>
            <person name="Haridas S."/>
            <person name="Kuo A."/>
            <person name="Mondo S."/>
            <person name="Pangilinan J."/>
            <person name="Riley R."/>
            <person name="LaButti K."/>
            <person name="Andreopoulos B."/>
            <person name="Lipzen A."/>
            <person name="Chen C."/>
            <person name="Yan M."/>
            <person name="Daum C."/>
            <person name="Ng V."/>
            <person name="Clum A."/>
            <person name="Steindorff A."/>
            <person name="Ohm R.A."/>
            <person name="Martin F."/>
            <person name="Silar P."/>
            <person name="Natvig D.O."/>
            <person name="Lalanne C."/>
            <person name="Gautier V."/>
            <person name="Ament-Velasquez S.L."/>
            <person name="Kruys A."/>
            <person name="Hutchinson M.I."/>
            <person name="Powell A.J."/>
            <person name="Barry K."/>
            <person name="Miller A.N."/>
            <person name="Grigoriev I.V."/>
            <person name="Debuchy R."/>
            <person name="Gladieux P."/>
            <person name="Hiltunen Thoren M."/>
            <person name="Johannesson H."/>
        </authorList>
    </citation>
    <scope>NUCLEOTIDE SEQUENCE</scope>
    <source>
        <strain evidence="13">CBS 103.79</strain>
    </source>
</reference>
<dbReference type="InterPro" id="IPR029070">
    <property type="entry name" value="Chitinase_insertion_sf"/>
</dbReference>
<dbReference type="Pfam" id="PF00704">
    <property type="entry name" value="Glyco_hydro_18"/>
    <property type="match status" value="1"/>
</dbReference>
<evidence type="ECO:0000259" key="12">
    <source>
        <dbReference type="PROSITE" id="PS51910"/>
    </source>
</evidence>
<keyword evidence="7" id="KW-0146">Chitin degradation</keyword>
<dbReference type="SMART" id="SM00636">
    <property type="entry name" value="Glyco_18"/>
    <property type="match status" value="1"/>
</dbReference>
<evidence type="ECO:0000256" key="2">
    <source>
        <dbReference type="ARBA" id="ARBA00004613"/>
    </source>
</evidence>
<dbReference type="EMBL" id="MU856369">
    <property type="protein sequence ID" value="KAK3896853.1"/>
    <property type="molecule type" value="Genomic_DNA"/>
</dbReference>
<dbReference type="Gene3D" id="3.10.50.10">
    <property type="match status" value="1"/>
</dbReference>
<comment type="caution">
    <text evidence="13">The sequence shown here is derived from an EMBL/GenBank/DDBJ whole genome shotgun (WGS) entry which is preliminary data.</text>
</comment>
<proteinExistence type="inferred from homology"/>
<dbReference type="PROSITE" id="PS01095">
    <property type="entry name" value="GH18_1"/>
    <property type="match status" value="1"/>
</dbReference>